<gene>
    <name evidence="1" type="ORF">PR048_011117</name>
</gene>
<proteinExistence type="predicted"/>
<evidence type="ECO:0000313" key="2">
    <source>
        <dbReference type="Proteomes" id="UP001159363"/>
    </source>
</evidence>
<accession>A0ABQ9HKQ6</accession>
<dbReference type="InterPro" id="IPR036397">
    <property type="entry name" value="RNaseH_sf"/>
</dbReference>
<evidence type="ECO:0000313" key="1">
    <source>
        <dbReference type="EMBL" id="KAJ8884921.1"/>
    </source>
</evidence>
<name>A0ABQ9HKQ6_9NEOP</name>
<dbReference type="Proteomes" id="UP001159363">
    <property type="component" value="Chromosome X"/>
</dbReference>
<dbReference type="PANTHER" id="PTHR47326">
    <property type="entry name" value="TRANSPOSABLE ELEMENT TC3 TRANSPOSASE-LIKE PROTEIN"/>
    <property type="match status" value="1"/>
</dbReference>
<keyword evidence="2" id="KW-1185">Reference proteome</keyword>
<organism evidence="1 2">
    <name type="scientific">Dryococelus australis</name>
    <dbReference type="NCBI Taxonomy" id="614101"/>
    <lineage>
        <taxon>Eukaryota</taxon>
        <taxon>Metazoa</taxon>
        <taxon>Ecdysozoa</taxon>
        <taxon>Arthropoda</taxon>
        <taxon>Hexapoda</taxon>
        <taxon>Insecta</taxon>
        <taxon>Pterygota</taxon>
        <taxon>Neoptera</taxon>
        <taxon>Polyneoptera</taxon>
        <taxon>Phasmatodea</taxon>
        <taxon>Verophasmatodea</taxon>
        <taxon>Anareolatae</taxon>
        <taxon>Phasmatidae</taxon>
        <taxon>Eurycanthinae</taxon>
        <taxon>Dryococelus</taxon>
    </lineage>
</organism>
<dbReference type="PANTHER" id="PTHR47326:SF1">
    <property type="entry name" value="HTH PSQ-TYPE DOMAIN-CONTAINING PROTEIN"/>
    <property type="match status" value="1"/>
</dbReference>
<sequence length="228" mass="26195">MGKFTVGQIFPDPSMKIPLLITNPRYFPLATRPGFARTLANPWESWESSGCLPAGRLLDRKVDDIVNIGDCVTRLIGFDLAGNSLHNEIVDFIVSVVPRRYYCPGTQPALMSYPKPNPNTWMHEQPMMQNSVHKAEEKPVGTQPAQLEMMWFQQLPHFAIVVCWHPNMHFLNWWIGRGGPMAWPLRSPYITPPDFWLWGHIILMVYATPFNMRDELIMPETFAHVPPI</sequence>
<comment type="caution">
    <text evidence="1">The sequence shown here is derived from an EMBL/GenBank/DDBJ whole genome shotgun (WGS) entry which is preliminary data.</text>
</comment>
<dbReference type="Gene3D" id="3.30.420.10">
    <property type="entry name" value="Ribonuclease H-like superfamily/Ribonuclease H"/>
    <property type="match status" value="1"/>
</dbReference>
<reference evidence="1 2" key="1">
    <citation type="submission" date="2023-02" db="EMBL/GenBank/DDBJ databases">
        <title>LHISI_Scaffold_Assembly.</title>
        <authorList>
            <person name="Stuart O.P."/>
            <person name="Cleave R."/>
            <person name="Magrath M.J.L."/>
            <person name="Mikheyev A.S."/>
        </authorList>
    </citation>
    <scope>NUCLEOTIDE SEQUENCE [LARGE SCALE GENOMIC DNA]</scope>
    <source>
        <strain evidence="1">Daus_M_001</strain>
        <tissue evidence="1">Leg muscle</tissue>
    </source>
</reference>
<dbReference type="EMBL" id="JARBHB010000004">
    <property type="protein sequence ID" value="KAJ8884921.1"/>
    <property type="molecule type" value="Genomic_DNA"/>
</dbReference>
<protein>
    <submittedName>
        <fullName evidence="1">Uncharacterized protein</fullName>
    </submittedName>
</protein>